<dbReference type="Proteomes" id="UP001249851">
    <property type="component" value="Unassembled WGS sequence"/>
</dbReference>
<evidence type="ECO:0000313" key="2">
    <source>
        <dbReference type="Proteomes" id="UP001249851"/>
    </source>
</evidence>
<comment type="caution">
    <text evidence="1">The sequence shown here is derived from an EMBL/GenBank/DDBJ whole genome shotgun (WGS) entry which is preliminary data.</text>
</comment>
<name>A0AAD9QC22_ACRCE</name>
<proteinExistence type="predicted"/>
<evidence type="ECO:0000313" key="1">
    <source>
        <dbReference type="EMBL" id="KAK2558627.1"/>
    </source>
</evidence>
<protein>
    <submittedName>
        <fullName evidence="1">Uncharacterized protein</fullName>
    </submittedName>
</protein>
<organism evidence="1 2">
    <name type="scientific">Acropora cervicornis</name>
    <name type="common">Staghorn coral</name>
    <dbReference type="NCBI Taxonomy" id="6130"/>
    <lineage>
        <taxon>Eukaryota</taxon>
        <taxon>Metazoa</taxon>
        <taxon>Cnidaria</taxon>
        <taxon>Anthozoa</taxon>
        <taxon>Hexacorallia</taxon>
        <taxon>Scleractinia</taxon>
        <taxon>Astrocoeniina</taxon>
        <taxon>Acroporidae</taxon>
        <taxon>Acropora</taxon>
    </lineage>
</organism>
<accession>A0AAD9QC22</accession>
<gene>
    <name evidence="1" type="ORF">P5673_018820</name>
</gene>
<dbReference type="EMBL" id="JARQWQ010000043">
    <property type="protein sequence ID" value="KAK2558627.1"/>
    <property type="molecule type" value="Genomic_DNA"/>
</dbReference>
<reference evidence="1" key="2">
    <citation type="journal article" date="2023" name="Science">
        <title>Genomic signatures of disease resistance in endangered staghorn corals.</title>
        <authorList>
            <person name="Vollmer S.V."/>
            <person name="Selwyn J.D."/>
            <person name="Despard B.A."/>
            <person name="Roesel C.L."/>
        </authorList>
    </citation>
    <scope>NUCLEOTIDE SEQUENCE</scope>
    <source>
        <strain evidence="1">K2</strain>
    </source>
</reference>
<keyword evidence="2" id="KW-1185">Reference proteome</keyword>
<sequence length="78" mass="8673">MEIARCCEKMEESELEDKCIVNHPGFEVCCLINWVLEIASVGLKTQSKRAYSATRTDECCPVRVSTICGLSPVCQTCL</sequence>
<reference evidence="1" key="1">
    <citation type="journal article" date="2023" name="G3 (Bethesda)">
        <title>Whole genome assembly and annotation of the endangered Caribbean coral Acropora cervicornis.</title>
        <authorList>
            <person name="Selwyn J.D."/>
            <person name="Vollmer S.V."/>
        </authorList>
    </citation>
    <scope>NUCLEOTIDE SEQUENCE</scope>
    <source>
        <strain evidence="1">K2</strain>
    </source>
</reference>
<dbReference type="AlphaFoldDB" id="A0AAD9QC22"/>